<feature type="domain" description="HMA" evidence="22">
    <location>
        <begin position="85"/>
        <end position="149"/>
    </location>
</feature>
<keyword evidence="12" id="KW-0460">Magnesium</keyword>
<dbReference type="SUPFAM" id="SSF81653">
    <property type="entry name" value="Calcium ATPase, transduction domain A"/>
    <property type="match status" value="1"/>
</dbReference>
<dbReference type="RefSeq" id="WP_209467692.1">
    <property type="nucleotide sequence ID" value="NZ_JAGGLG010000031.1"/>
</dbReference>
<keyword evidence="10" id="KW-0187">Copper transport</keyword>
<dbReference type="InterPro" id="IPR006122">
    <property type="entry name" value="HMA_Cu_ion-bd"/>
</dbReference>
<dbReference type="Proteomes" id="UP001519289">
    <property type="component" value="Unassembled WGS sequence"/>
</dbReference>
<dbReference type="Pfam" id="PF00702">
    <property type="entry name" value="Hydrolase"/>
    <property type="match status" value="1"/>
</dbReference>
<evidence type="ECO:0000256" key="7">
    <source>
        <dbReference type="ARBA" id="ARBA00022723"/>
    </source>
</evidence>
<dbReference type="InterPro" id="IPR017969">
    <property type="entry name" value="Heavy-metal-associated_CS"/>
</dbReference>
<comment type="similarity">
    <text evidence="2 21">Belongs to the cation transport ATPase (P-type) (TC 3.A.3) family. Type IB subfamily.</text>
</comment>
<feature type="transmembrane region" description="Helical" evidence="21">
    <location>
        <begin position="414"/>
        <end position="436"/>
    </location>
</feature>
<dbReference type="Pfam" id="PF00403">
    <property type="entry name" value="HMA"/>
    <property type="match status" value="2"/>
</dbReference>
<feature type="transmembrane region" description="Helical" evidence="21">
    <location>
        <begin position="170"/>
        <end position="192"/>
    </location>
</feature>
<protein>
    <recommendedName>
        <fullName evidence="4">Copper-exporting P-type ATPase</fullName>
        <ecNumber evidence="3">7.2.2.8</ecNumber>
    </recommendedName>
    <alternativeName>
        <fullName evidence="18">Copper-exporting P-type ATPase A</fullName>
    </alternativeName>
    <alternativeName>
        <fullName evidence="19">Cu(+)-exporting ATPase</fullName>
    </alternativeName>
</protein>
<dbReference type="EC" id="7.2.2.8" evidence="3"/>
<evidence type="ECO:0000256" key="11">
    <source>
        <dbReference type="ARBA" id="ARBA00022840"/>
    </source>
</evidence>
<dbReference type="SUPFAM" id="SSF81665">
    <property type="entry name" value="Calcium ATPase, transmembrane domain M"/>
    <property type="match status" value="1"/>
</dbReference>
<dbReference type="PROSITE" id="PS50846">
    <property type="entry name" value="HMA_2"/>
    <property type="match status" value="2"/>
</dbReference>
<dbReference type="SUPFAM" id="SSF55008">
    <property type="entry name" value="HMA, heavy metal-associated domain"/>
    <property type="match status" value="2"/>
</dbReference>
<keyword evidence="8" id="KW-0677">Repeat</keyword>
<dbReference type="PROSITE" id="PS01047">
    <property type="entry name" value="HMA_1"/>
    <property type="match status" value="2"/>
</dbReference>
<dbReference type="NCBIfam" id="TIGR01494">
    <property type="entry name" value="ATPase_P-type"/>
    <property type="match status" value="1"/>
</dbReference>
<evidence type="ECO:0000256" key="19">
    <source>
        <dbReference type="ARBA" id="ARBA00033239"/>
    </source>
</evidence>
<evidence type="ECO:0000256" key="12">
    <source>
        <dbReference type="ARBA" id="ARBA00022842"/>
    </source>
</evidence>
<evidence type="ECO:0000256" key="20">
    <source>
        <dbReference type="ARBA" id="ARBA00049289"/>
    </source>
</evidence>
<dbReference type="Gene3D" id="3.40.50.1000">
    <property type="entry name" value="HAD superfamily/HAD-like"/>
    <property type="match status" value="1"/>
</dbReference>
<evidence type="ECO:0000313" key="24">
    <source>
        <dbReference type="Proteomes" id="UP001519289"/>
    </source>
</evidence>
<dbReference type="InterPro" id="IPR008972">
    <property type="entry name" value="Cupredoxin"/>
</dbReference>
<organism evidence="23 24">
    <name type="scientific">Symbiobacterium terraclitae</name>
    <dbReference type="NCBI Taxonomy" id="557451"/>
    <lineage>
        <taxon>Bacteria</taxon>
        <taxon>Bacillati</taxon>
        <taxon>Bacillota</taxon>
        <taxon>Clostridia</taxon>
        <taxon>Eubacteriales</taxon>
        <taxon>Symbiobacteriaceae</taxon>
        <taxon>Symbiobacterium</taxon>
    </lineage>
</organism>
<dbReference type="Gene3D" id="3.40.1110.10">
    <property type="entry name" value="Calcium-transporting ATPase, cytoplasmic domain N"/>
    <property type="match status" value="1"/>
</dbReference>
<feature type="transmembrane region" description="Helical" evidence="21">
    <location>
        <begin position="234"/>
        <end position="257"/>
    </location>
</feature>
<feature type="domain" description="HMA" evidence="22">
    <location>
        <begin position="17"/>
        <end position="83"/>
    </location>
</feature>
<dbReference type="CDD" id="cd02094">
    <property type="entry name" value="P-type_ATPase_Cu-like"/>
    <property type="match status" value="1"/>
</dbReference>
<feature type="transmembrane region" description="Helical" evidence="21">
    <location>
        <begin position="783"/>
        <end position="803"/>
    </location>
</feature>
<evidence type="ECO:0000256" key="17">
    <source>
        <dbReference type="ARBA" id="ARBA00023136"/>
    </source>
</evidence>
<evidence type="ECO:0000256" key="15">
    <source>
        <dbReference type="ARBA" id="ARBA00023008"/>
    </source>
</evidence>
<keyword evidence="11 21" id="KW-0067">ATP-binding</keyword>
<keyword evidence="21" id="KW-1003">Cell membrane</keyword>
<dbReference type="InterPro" id="IPR027256">
    <property type="entry name" value="P-typ_ATPase_IB"/>
</dbReference>
<dbReference type="SFLD" id="SFLDS00003">
    <property type="entry name" value="Haloacid_Dehalogenase"/>
    <property type="match status" value="1"/>
</dbReference>
<feature type="transmembrane region" description="Helical" evidence="21">
    <location>
        <begin position="204"/>
        <end position="222"/>
    </location>
</feature>
<dbReference type="EMBL" id="JAGGLG010000031">
    <property type="protein sequence ID" value="MBP2019586.1"/>
    <property type="molecule type" value="Genomic_DNA"/>
</dbReference>
<dbReference type="InterPro" id="IPR036163">
    <property type="entry name" value="HMA_dom_sf"/>
</dbReference>
<dbReference type="InterPro" id="IPR059000">
    <property type="entry name" value="ATPase_P-type_domA"/>
</dbReference>
<feature type="transmembrane region" description="Helical" evidence="21">
    <location>
        <begin position="815"/>
        <end position="835"/>
    </location>
</feature>
<keyword evidence="24" id="KW-1185">Reference proteome</keyword>
<dbReference type="NCBIfam" id="TIGR00003">
    <property type="entry name" value="copper ion binding protein"/>
    <property type="match status" value="2"/>
</dbReference>
<keyword evidence="9 21" id="KW-0547">Nucleotide-binding</keyword>
<accession>A0ABS4JVP1</accession>
<evidence type="ECO:0000256" key="14">
    <source>
        <dbReference type="ARBA" id="ARBA00022989"/>
    </source>
</evidence>
<dbReference type="Gene3D" id="2.70.150.10">
    <property type="entry name" value="Calcium-transporting ATPase, cytoplasmic transduction domain A"/>
    <property type="match status" value="1"/>
</dbReference>
<feature type="transmembrane region" description="Helical" evidence="21">
    <location>
        <begin position="442"/>
        <end position="463"/>
    </location>
</feature>
<dbReference type="SFLD" id="SFLDG00002">
    <property type="entry name" value="C1.7:_P-type_atpase_like"/>
    <property type="match status" value="1"/>
</dbReference>
<dbReference type="PANTHER" id="PTHR43520">
    <property type="entry name" value="ATP7, ISOFORM B"/>
    <property type="match status" value="1"/>
</dbReference>
<dbReference type="Gene3D" id="2.60.40.420">
    <property type="entry name" value="Cupredoxins - blue copper proteins"/>
    <property type="match status" value="1"/>
</dbReference>
<evidence type="ECO:0000256" key="8">
    <source>
        <dbReference type="ARBA" id="ARBA00022737"/>
    </source>
</evidence>
<evidence type="ECO:0000256" key="21">
    <source>
        <dbReference type="RuleBase" id="RU362081"/>
    </source>
</evidence>
<gene>
    <name evidence="23" type="ORF">J2Z79_003028</name>
</gene>
<dbReference type="InterPro" id="IPR001757">
    <property type="entry name" value="P_typ_ATPase"/>
</dbReference>
<dbReference type="InterPro" id="IPR023298">
    <property type="entry name" value="ATPase_P-typ_TM_dom_sf"/>
</dbReference>
<dbReference type="PANTHER" id="PTHR43520:SF8">
    <property type="entry name" value="P-TYPE CU(+) TRANSPORTER"/>
    <property type="match status" value="1"/>
</dbReference>
<evidence type="ECO:0000256" key="3">
    <source>
        <dbReference type="ARBA" id="ARBA00012517"/>
    </source>
</evidence>
<evidence type="ECO:0000256" key="18">
    <source>
        <dbReference type="ARBA" id="ARBA00029719"/>
    </source>
</evidence>
<evidence type="ECO:0000256" key="16">
    <source>
        <dbReference type="ARBA" id="ARBA00023065"/>
    </source>
</evidence>
<dbReference type="PRINTS" id="PR00941">
    <property type="entry name" value="CDATPASE"/>
</dbReference>
<comment type="subcellular location">
    <subcellularLocation>
        <location evidence="21">Cell membrane</location>
    </subcellularLocation>
    <subcellularLocation>
        <location evidence="1">Endomembrane system</location>
        <topology evidence="1">Multi-pass membrane protein</topology>
    </subcellularLocation>
</comment>
<keyword evidence="5" id="KW-0813">Transport</keyword>
<dbReference type="InterPro" id="IPR008250">
    <property type="entry name" value="ATPase_P-typ_transduc_dom_A_sf"/>
</dbReference>
<keyword evidence="15" id="KW-0186">Copper</keyword>
<evidence type="ECO:0000256" key="4">
    <source>
        <dbReference type="ARBA" id="ARBA00015102"/>
    </source>
</evidence>
<evidence type="ECO:0000256" key="1">
    <source>
        <dbReference type="ARBA" id="ARBA00004127"/>
    </source>
</evidence>
<dbReference type="PRINTS" id="PR00119">
    <property type="entry name" value="CATATPASE"/>
</dbReference>
<keyword evidence="14 21" id="KW-1133">Transmembrane helix</keyword>
<feature type="transmembrane region" description="Helical" evidence="21">
    <location>
        <begin position="758"/>
        <end position="777"/>
    </location>
</feature>
<dbReference type="NCBIfam" id="TIGR01525">
    <property type="entry name" value="ATPase-IB_hvy"/>
    <property type="match status" value="1"/>
</dbReference>
<keyword evidence="13" id="KW-1278">Translocase</keyword>
<dbReference type="InterPro" id="IPR018303">
    <property type="entry name" value="ATPase_P-typ_P_site"/>
</dbReference>
<evidence type="ECO:0000313" key="23">
    <source>
        <dbReference type="EMBL" id="MBP2019586.1"/>
    </source>
</evidence>
<evidence type="ECO:0000256" key="2">
    <source>
        <dbReference type="ARBA" id="ARBA00006024"/>
    </source>
</evidence>
<dbReference type="SFLD" id="SFLDF00027">
    <property type="entry name" value="p-type_atpase"/>
    <property type="match status" value="1"/>
</dbReference>
<dbReference type="NCBIfam" id="TIGR01511">
    <property type="entry name" value="ATPase-IB1_Cu"/>
    <property type="match status" value="1"/>
</dbReference>
<comment type="catalytic activity">
    <reaction evidence="20">
        <text>Cu(+)(in) + ATP + H2O = Cu(+)(out) + ADP + phosphate + H(+)</text>
        <dbReference type="Rhea" id="RHEA:25792"/>
        <dbReference type="ChEBI" id="CHEBI:15377"/>
        <dbReference type="ChEBI" id="CHEBI:15378"/>
        <dbReference type="ChEBI" id="CHEBI:30616"/>
        <dbReference type="ChEBI" id="CHEBI:43474"/>
        <dbReference type="ChEBI" id="CHEBI:49552"/>
        <dbReference type="ChEBI" id="CHEBI:456216"/>
        <dbReference type="EC" id="7.2.2.8"/>
    </reaction>
</comment>
<keyword evidence="6 21" id="KW-0812">Transmembrane</keyword>
<evidence type="ECO:0000256" key="13">
    <source>
        <dbReference type="ARBA" id="ARBA00022967"/>
    </source>
</evidence>
<evidence type="ECO:0000256" key="6">
    <source>
        <dbReference type="ARBA" id="ARBA00022692"/>
    </source>
</evidence>
<dbReference type="InterPro" id="IPR023299">
    <property type="entry name" value="ATPase_P-typ_cyto_dom_N"/>
</dbReference>
<dbReference type="InterPro" id="IPR044492">
    <property type="entry name" value="P_typ_ATPase_HD_dom"/>
</dbReference>
<dbReference type="Gene3D" id="3.30.70.100">
    <property type="match status" value="2"/>
</dbReference>
<dbReference type="PROSITE" id="PS00154">
    <property type="entry name" value="ATPASE_E1_E2"/>
    <property type="match status" value="1"/>
</dbReference>
<evidence type="ECO:0000259" key="22">
    <source>
        <dbReference type="PROSITE" id="PS50846"/>
    </source>
</evidence>
<dbReference type="CDD" id="cd00371">
    <property type="entry name" value="HMA"/>
    <property type="match status" value="2"/>
</dbReference>
<evidence type="ECO:0000256" key="5">
    <source>
        <dbReference type="ARBA" id="ARBA00022448"/>
    </source>
</evidence>
<name>A0ABS4JVP1_9FIRM</name>
<dbReference type="SUPFAM" id="SSF49503">
    <property type="entry name" value="Cupredoxins"/>
    <property type="match status" value="1"/>
</dbReference>
<reference evidence="23 24" key="1">
    <citation type="submission" date="2021-03" db="EMBL/GenBank/DDBJ databases">
        <title>Genomic Encyclopedia of Type Strains, Phase IV (KMG-IV): sequencing the most valuable type-strain genomes for metagenomic binning, comparative biology and taxonomic classification.</title>
        <authorList>
            <person name="Goeker M."/>
        </authorList>
    </citation>
    <scope>NUCLEOTIDE SEQUENCE [LARGE SCALE GENOMIC DNA]</scope>
    <source>
        <strain evidence="23 24">DSM 27138</strain>
    </source>
</reference>
<dbReference type="Pfam" id="PF00122">
    <property type="entry name" value="E1-E2_ATPase"/>
    <property type="match status" value="1"/>
</dbReference>
<evidence type="ECO:0000256" key="10">
    <source>
        <dbReference type="ARBA" id="ARBA00022796"/>
    </source>
</evidence>
<keyword evidence="7 21" id="KW-0479">Metal-binding</keyword>
<sequence>MSEAMNGLLGGEAKAGVKLEFGVTGMTCAACSTRIQRRLGKAPGVHEASVNLTTEKATVYYDPAVVSPDKLFDLVTDLGYGVVKEKFTFEISGMTCAACSAKIERKLSRVPGVLSASVNLSTEKATVEAVGIKADELVRLIRDLGYGARLAADAADADRERRRQEMRRQVALLLFSAALTLPLFIANMVLMPLRIDAPLLMNRWFQFALATVIQVVVGWRFYRGAWLNLTHGSANMDVLVALGTTAAYIYSVALSFFLGGENYYEASATILTLILLGKTFEAIAKGRTSEAIKKLLSLQAKTARVVREGVERDVPVEDVVVGDIILVRPGEKIPVDGVVLEGVSAVDESMLTGESIPVDKNPGDAVTGATLNKNGSLTIRATRVGKDTALAQIVRMVEEAQGSKAPIQKLADQISGIFVPVVVAIAAVTLVAWGLIAGDWNAALHAAISVLVIACPCALGLATPTAVMVGTGKGAEVGILFKGGEHLERAHKVDVVVLDKTGTITWGRPQLTDVIPLAAAGAAEELLALVAAAESRSEHPLGQAIVSGAKERDIALPPVESFGAIPGAGLEAQVGGRHVLVGTRRLMAERGIDTAPAEDRMAELEGLGKTAMLAAVDGALAGIIAVADTVKPTSAEAVRELHDLGLEVVMITGDNRRTAEAIGRQVGVDRVLAEVLPGDKAAHVEQLKDGGARVVAMVGDGINDAPALATADLGIAIGTGTDVAIETASVTLMNGDLKGIAQAFRLSRQTMRTIKENLFWAFIYNVIGIPMAAFGLLNPMIAGGAMAFSSVSVVSNSLLLKRYDPRSKGGLRGDALVKVVAAGVMAFAIWLAFFYTQPFNTVRYDLTIAQPTLEVELRAKVGQQVRVSLTNEHPELIHNFTIQEVPHRFLKMVRFDPQLEMHGGHADVMLHVSPGRTGIVEFTPTAPGRYEIGDPHKLGVKGWLIVE</sequence>
<dbReference type="InterPro" id="IPR006121">
    <property type="entry name" value="HMA_dom"/>
</dbReference>
<keyword evidence="16" id="KW-0406">Ion transport</keyword>
<keyword evidence="17 21" id="KW-0472">Membrane</keyword>
<evidence type="ECO:0000256" key="9">
    <source>
        <dbReference type="ARBA" id="ARBA00022741"/>
    </source>
</evidence>
<proteinExistence type="inferred from homology"/>
<dbReference type="InterPro" id="IPR023214">
    <property type="entry name" value="HAD_sf"/>
</dbReference>
<dbReference type="SUPFAM" id="SSF56784">
    <property type="entry name" value="HAD-like"/>
    <property type="match status" value="1"/>
</dbReference>
<dbReference type="InterPro" id="IPR036412">
    <property type="entry name" value="HAD-like_sf"/>
</dbReference>
<comment type="caution">
    <text evidence="23">The sequence shown here is derived from an EMBL/GenBank/DDBJ whole genome shotgun (WGS) entry which is preliminary data.</text>
</comment>